<dbReference type="RefSeq" id="XP_035699605.1">
    <property type="nucleotide sequence ID" value="XM_035843712.1"/>
</dbReference>
<keyword evidence="2" id="KW-0547">Nucleotide-binding</keyword>
<dbReference type="KEGG" id="bfo:118432182"/>
<evidence type="ECO:0000256" key="2">
    <source>
        <dbReference type="ARBA" id="ARBA00022741"/>
    </source>
</evidence>
<accession>A0A9J7NDJ2</accession>
<proteinExistence type="predicted"/>
<dbReference type="GeneID" id="118432182"/>
<dbReference type="PANTHER" id="PTHR43585">
    <property type="entry name" value="FUMIPYRROLE BIOSYNTHESIS PROTEIN C"/>
    <property type="match status" value="1"/>
</dbReference>
<dbReference type="Proteomes" id="UP000001554">
    <property type="component" value="Chromosome 15"/>
</dbReference>
<reference evidence="5" key="1">
    <citation type="journal article" date="2020" name="Nat. Ecol. Evol.">
        <title>Deeply conserved synteny resolves early events in vertebrate evolution.</title>
        <authorList>
            <person name="Simakov O."/>
            <person name="Marletaz F."/>
            <person name="Yue J.X."/>
            <person name="O'Connell B."/>
            <person name="Jenkins J."/>
            <person name="Brandt A."/>
            <person name="Calef R."/>
            <person name="Tung C.H."/>
            <person name="Huang T.K."/>
            <person name="Schmutz J."/>
            <person name="Satoh N."/>
            <person name="Yu J.K."/>
            <person name="Putnam N.H."/>
            <person name="Green R.E."/>
            <person name="Rokhsar D.S."/>
        </authorList>
    </citation>
    <scope>NUCLEOTIDE SEQUENCE [LARGE SCALE GENOMIC DNA]</scope>
    <source>
        <strain evidence="5">S238N-H82</strain>
    </source>
</reference>
<dbReference type="GO" id="GO:0005524">
    <property type="term" value="F:ATP binding"/>
    <property type="evidence" value="ECO:0007669"/>
    <property type="project" value="UniProtKB-KW"/>
</dbReference>
<dbReference type="AlphaFoldDB" id="A0A9J7NDJ2"/>
<dbReference type="OrthoDB" id="10060541at2759"/>
<reference evidence="6" key="2">
    <citation type="submission" date="2025-08" db="UniProtKB">
        <authorList>
            <consortium name="RefSeq"/>
        </authorList>
    </citation>
    <scope>IDENTIFICATION</scope>
    <source>
        <strain evidence="6">S238N-H82</strain>
        <tissue evidence="6">Testes</tissue>
    </source>
</reference>
<evidence type="ECO:0000256" key="3">
    <source>
        <dbReference type="ARBA" id="ARBA00022840"/>
    </source>
</evidence>
<dbReference type="GO" id="GO:0008716">
    <property type="term" value="F:D-alanine-D-alanine ligase activity"/>
    <property type="evidence" value="ECO:0007669"/>
    <property type="project" value="InterPro"/>
</dbReference>
<dbReference type="PANTHER" id="PTHR43585:SF2">
    <property type="entry name" value="ATP-GRASP ENZYME FSQD"/>
    <property type="match status" value="1"/>
</dbReference>
<dbReference type="SUPFAM" id="SSF56059">
    <property type="entry name" value="Glutathione synthetase ATP-binding domain-like"/>
    <property type="match status" value="1"/>
</dbReference>
<evidence type="ECO:0000313" key="6">
    <source>
        <dbReference type="RefSeq" id="XP_035699605.1"/>
    </source>
</evidence>
<evidence type="ECO:0000313" key="5">
    <source>
        <dbReference type="Proteomes" id="UP000001554"/>
    </source>
</evidence>
<dbReference type="Gene3D" id="3.30.1490.20">
    <property type="entry name" value="ATP-grasp fold, A domain"/>
    <property type="match status" value="1"/>
</dbReference>
<dbReference type="OMA" id="CVVDERI"/>
<protein>
    <submittedName>
        <fullName evidence="6">Uncharacterized protein LOC118432182</fullName>
    </submittedName>
</protein>
<evidence type="ECO:0000256" key="1">
    <source>
        <dbReference type="ARBA" id="ARBA00022598"/>
    </source>
</evidence>
<dbReference type="InterPro" id="IPR052032">
    <property type="entry name" value="ATP-dep_AA_Ligase"/>
</dbReference>
<dbReference type="Gene3D" id="3.30.470.20">
    <property type="entry name" value="ATP-grasp fold, B domain"/>
    <property type="match status" value="2"/>
</dbReference>
<organism evidence="5 6">
    <name type="scientific">Branchiostoma floridae</name>
    <name type="common">Florida lancelet</name>
    <name type="synonym">Amphioxus</name>
    <dbReference type="NCBI Taxonomy" id="7739"/>
    <lineage>
        <taxon>Eukaryota</taxon>
        <taxon>Metazoa</taxon>
        <taxon>Chordata</taxon>
        <taxon>Cephalochordata</taxon>
        <taxon>Leptocardii</taxon>
        <taxon>Amphioxiformes</taxon>
        <taxon>Branchiostomatidae</taxon>
        <taxon>Branchiostoma</taxon>
    </lineage>
</organism>
<evidence type="ECO:0000259" key="4">
    <source>
        <dbReference type="Pfam" id="PF07478"/>
    </source>
</evidence>
<keyword evidence="3" id="KW-0067">ATP-binding</keyword>
<feature type="domain" description="D-alanine--D-alanine ligase C-terminal" evidence="4">
    <location>
        <begin position="58"/>
        <end position="101"/>
    </location>
</feature>
<dbReference type="InterPro" id="IPR011095">
    <property type="entry name" value="Dala_Dala_lig_C"/>
</dbReference>
<sequence>MSTFVNSAVVRDVHTVSGPSVEACFLAFHKAYTREYLDPTVKPLPYCTVDLDSPTTDAKEALSKVGYPAFMKPATGCSSFGVKKVYSYEEVNNVLDNLRKMKDEQPKFLTAPSASFFKTFYEKYLDVTKYPLALRDVVIIEPYLEAEKLYVVDGCVVNGSIVHWVITDTLRFDEQDARFVSMILPTTADDDLQNKIWEFYDAVMTRMIQFGFDNSFANIEVFKMKDGEVM</sequence>
<gene>
    <name evidence="6" type="primary">LOC118432182</name>
</gene>
<keyword evidence="1" id="KW-0436">Ligase</keyword>
<name>A0A9J7NDJ2_BRAFL</name>
<dbReference type="Pfam" id="PF07478">
    <property type="entry name" value="Dala_Dala_lig_C"/>
    <property type="match status" value="1"/>
</dbReference>
<keyword evidence="5" id="KW-1185">Reference proteome</keyword>
<dbReference type="InterPro" id="IPR013815">
    <property type="entry name" value="ATP_grasp_subdomain_1"/>
</dbReference>